<organism evidence="1 2">
    <name type="scientific">Elsinoe batatas</name>
    <dbReference type="NCBI Taxonomy" id="2601811"/>
    <lineage>
        <taxon>Eukaryota</taxon>
        <taxon>Fungi</taxon>
        <taxon>Dikarya</taxon>
        <taxon>Ascomycota</taxon>
        <taxon>Pezizomycotina</taxon>
        <taxon>Dothideomycetes</taxon>
        <taxon>Dothideomycetidae</taxon>
        <taxon>Myriangiales</taxon>
        <taxon>Elsinoaceae</taxon>
        <taxon>Elsinoe</taxon>
    </lineage>
</organism>
<keyword evidence="2" id="KW-1185">Reference proteome</keyword>
<dbReference type="Proteomes" id="UP000809789">
    <property type="component" value="Unassembled WGS sequence"/>
</dbReference>
<comment type="caution">
    <text evidence="1">The sequence shown here is derived from an EMBL/GenBank/DDBJ whole genome shotgun (WGS) entry which is preliminary data.</text>
</comment>
<dbReference type="AlphaFoldDB" id="A0A8K0L4L9"/>
<evidence type="ECO:0000313" key="1">
    <source>
        <dbReference type="EMBL" id="KAG8627621.1"/>
    </source>
</evidence>
<proteinExistence type="predicted"/>
<gene>
    <name evidence="1" type="ORF">KVT40_005104</name>
</gene>
<accession>A0A8K0L4L9</accession>
<evidence type="ECO:0000313" key="2">
    <source>
        <dbReference type="Proteomes" id="UP000809789"/>
    </source>
</evidence>
<protein>
    <submittedName>
        <fullName evidence="1">Uncharacterized protein</fullName>
    </submittedName>
</protein>
<name>A0A8K0L4L9_9PEZI</name>
<dbReference type="EMBL" id="JAESVG020000005">
    <property type="protein sequence ID" value="KAG8627621.1"/>
    <property type="molecule type" value="Genomic_DNA"/>
</dbReference>
<reference evidence="1" key="1">
    <citation type="submission" date="2021-07" db="EMBL/GenBank/DDBJ databases">
        <title>Elsinoe batatas strain:CRI-CJ2 Genome sequencing and assembly.</title>
        <authorList>
            <person name="Huang L."/>
        </authorList>
    </citation>
    <scope>NUCLEOTIDE SEQUENCE</scope>
    <source>
        <strain evidence="1">CRI-CJ2</strain>
    </source>
</reference>
<sequence length="193" mass="22052">MVFDEREFGRLLKWEGGRGVKVPPRKKVTVQYLKRKGNHLLGNNYEVLTEVKVEREGGLRWGDVVDEIKGDEGVRKCAMQQRRAFLKAVSDEKRWAEREATRKRTSGSIVSFLRNPFKHPFWRGYETEDILVGVQPEVGSGDETADAPPDPTAYGVFAATDVDLQPIYDRPCEWEGEVCIDCEYQMRTVVATL</sequence>